<accession>A0A438I6T9</accession>
<sequence length="181" mass="20787">MGNCWEAIRNGWEAFKVKTLFRLNDWELEEADNFFGRLHDHSLSLDSENILVWRDTKNDVFSVKSFYSSLANRGAEPFPHGIVWNSWTSIRNALIGMDLSLYKNRRVAGEYNISESGSTDDISLDDDYFEVEDSEMSDIPVDWGIPDTSSLVHPIYFAKCLTKVITAWVNYLTSFTSCFLS</sequence>
<name>A0A438I6T9_VITVI</name>
<reference evidence="1 2" key="1">
    <citation type="journal article" date="2018" name="PLoS Genet.">
        <title>Population sequencing reveals clonal diversity and ancestral inbreeding in the grapevine cultivar Chardonnay.</title>
        <authorList>
            <person name="Roach M.J."/>
            <person name="Johnson D.L."/>
            <person name="Bohlmann J."/>
            <person name="van Vuuren H.J."/>
            <person name="Jones S.J."/>
            <person name="Pretorius I.S."/>
            <person name="Schmidt S.A."/>
            <person name="Borneman A.R."/>
        </authorList>
    </citation>
    <scope>NUCLEOTIDE SEQUENCE [LARGE SCALE GENOMIC DNA]</scope>
    <source>
        <strain evidence="2">cv. Chardonnay</strain>
        <tissue evidence="1">Leaf</tissue>
    </source>
</reference>
<comment type="caution">
    <text evidence="1">The sequence shown here is derived from an EMBL/GenBank/DDBJ whole genome shotgun (WGS) entry which is preliminary data.</text>
</comment>
<protein>
    <recommendedName>
        <fullName evidence="3">Reverse transcriptase zinc-binding domain-containing protein</fullName>
    </recommendedName>
</protein>
<proteinExistence type="predicted"/>
<organism evidence="1 2">
    <name type="scientific">Vitis vinifera</name>
    <name type="common">Grape</name>
    <dbReference type="NCBI Taxonomy" id="29760"/>
    <lineage>
        <taxon>Eukaryota</taxon>
        <taxon>Viridiplantae</taxon>
        <taxon>Streptophyta</taxon>
        <taxon>Embryophyta</taxon>
        <taxon>Tracheophyta</taxon>
        <taxon>Spermatophyta</taxon>
        <taxon>Magnoliopsida</taxon>
        <taxon>eudicotyledons</taxon>
        <taxon>Gunneridae</taxon>
        <taxon>Pentapetalae</taxon>
        <taxon>rosids</taxon>
        <taxon>Vitales</taxon>
        <taxon>Vitaceae</taxon>
        <taxon>Viteae</taxon>
        <taxon>Vitis</taxon>
    </lineage>
</organism>
<evidence type="ECO:0008006" key="3">
    <source>
        <dbReference type="Google" id="ProtNLM"/>
    </source>
</evidence>
<dbReference type="Proteomes" id="UP000288805">
    <property type="component" value="Unassembled WGS sequence"/>
</dbReference>
<evidence type="ECO:0000313" key="1">
    <source>
        <dbReference type="EMBL" id="RVW92369.1"/>
    </source>
</evidence>
<evidence type="ECO:0000313" key="2">
    <source>
        <dbReference type="Proteomes" id="UP000288805"/>
    </source>
</evidence>
<dbReference type="AlphaFoldDB" id="A0A438I6T9"/>
<gene>
    <name evidence="1" type="ORF">CK203_032468</name>
</gene>
<dbReference type="EMBL" id="QGNW01000138">
    <property type="protein sequence ID" value="RVW92369.1"/>
    <property type="molecule type" value="Genomic_DNA"/>
</dbReference>